<protein>
    <submittedName>
        <fullName evidence="3">Collagenase-like protein with putative collagen-binding domain</fullName>
    </submittedName>
</protein>
<gene>
    <name evidence="3" type="ORF">EV213_1325</name>
</gene>
<dbReference type="Proteomes" id="UP000295632">
    <property type="component" value="Unassembled WGS sequence"/>
</dbReference>
<evidence type="ECO:0000313" key="3">
    <source>
        <dbReference type="EMBL" id="TDQ32159.1"/>
    </source>
</evidence>
<dbReference type="InterPro" id="IPR024749">
    <property type="entry name" value="Collagen-bd_put"/>
</dbReference>
<keyword evidence="4" id="KW-1185">Reference proteome</keyword>
<dbReference type="Pfam" id="PF12904">
    <property type="entry name" value="Collagen_bind_2"/>
    <property type="match status" value="1"/>
</dbReference>
<feature type="domain" description="Apiosidase-like catalytic" evidence="2">
    <location>
        <begin position="9"/>
        <end position="330"/>
    </location>
</feature>
<dbReference type="PANTHER" id="PTHR37836">
    <property type="entry name" value="LMO1036 PROTEIN"/>
    <property type="match status" value="1"/>
</dbReference>
<dbReference type="Pfam" id="PF13204">
    <property type="entry name" value="Apiosidase"/>
    <property type="match status" value="1"/>
</dbReference>
<dbReference type="PANTHER" id="PTHR37836:SF3">
    <property type="entry name" value="ENDOGLUCANASE"/>
    <property type="match status" value="1"/>
</dbReference>
<accession>A0A4R6TQN0</accession>
<dbReference type="InterPro" id="IPR025277">
    <property type="entry name" value="Apiosidase-like_cat_dom"/>
</dbReference>
<dbReference type="InterPro" id="IPR017853">
    <property type="entry name" value="GH"/>
</dbReference>
<dbReference type="Gene3D" id="3.20.20.80">
    <property type="entry name" value="Glycosidases"/>
    <property type="match status" value="1"/>
</dbReference>
<comment type="caution">
    <text evidence="3">The sequence shown here is derived from an EMBL/GenBank/DDBJ whole genome shotgun (WGS) entry which is preliminary data.</text>
</comment>
<dbReference type="EMBL" id="SNYJ01000032">
    <property type="protein sequence ID" value="TDQ32159.1"/>
    <property type="molecule type" value="Genomic_DNA"/>
</dbReference>
<name>A0A4R6TQN0_9BACI</name>
<dbReference type="SUPFAM" id="SSF51445">
    <property type="entry name" value="(Trans)glycosidases"/>
    <property type="match status" value="1"/>
</dbReference>
<feature type="domain" description="Putative collagen-binding" evidence="1">
    <location>
        <begin position="343"/>
        <end position="424"/>
    </location>
</feature>
<sequence length="455" mass="52197">MQLIVDTTQQKLARKDGQPFFWLGDTAWELVNKLTLQEIEHYLSLRAQQGFTVIQTVVLAEMNGLKSGNAYGRMPLKQNSEGMYDPMIPDVDEASHYWTHLDAIMALAEQFGLYIALLPTWGDKFNLAHGIGPVIFNEHNAFDYGQWLGERYKHRDNLVWVLGGDRKLETYAHFSVVRRMAQGLRAGGSGRHLQTFHPAGEQSSSLQVHDEHWLDFNMIQSGHGKPPIPNHRRVLHDIQRMPSKPTLDAEPCYEDLPIAFNPENGYFDASDTRKAAYCAVLAGAFGHTYGHQSVWCMNTVPDTYSLYTWKEALQRPGAWQMRHVRTLMMHFSDSKRQNDTRLLIDNPRGANEMIATRGLDFSLVYNPNGLPMKVYQQELTHTEQQFYWYDPRLGHLHKAVPKTEGEVLHFRPPSSGRGHDWVLIAAGSKRITRLIRNISDFFILNEGEKREEEIV</sequence>
<organism evidence="3 4">
    <name type="scientific">Aureibacillus halotolerans</name>
    <dbReference type="NCBI Taxonomy" id="1508390"/>
    <lineage>
        <taxon>Bacteria</taxon>
        <taxon>Bacillati</taxon>
        <taxon>Bacillota</taxon>
        <taxon>Bacilli</taxon>
        <taxon>Bacillales</taxon>
        <taxon>Bacillaceae</taxon>
        <taxon>Aureibacillus</taxon>
    </lineage>
</organism>
<evidence type="ECO:0000259" key="2">
    <source>
        <dbReference type="Pfam" id="PF13204"/>
    </source>
</evidence>
<evidence type="ECO:0000313" key="4">
    <source>
        <dbReference type="Proteomes" id="UP000295632"/>
    </source>
</evidence>
<reference evidence="3 4" key="1">
    <citation type="submission" date="2019-03" db="EMBL/GenBank/DDBJ databases">
        <title>Genomic Encyclopedia of Type Strains, Phase IV (KMG-IV): sequencing the most valuable type-strain genomes for metagenomic binning, comparative biology and taxonomic classification.</title>
        <authorList>
            <person name="Goeker M."/>
        </authorList>
    </citation>
    <scope>NUCLEOTIDE SEQUENCE [LARGE SCALE GENOMIC DNA]</scope>
    <source>
        <strain evidence="3 4">DSM 28697</strain>
    </source>
</reference>
<evidence type="ECO:0000259" key="1">
    <source>
        <dbReference type="Pfam" id="PF12904"/>
    </source>
</evidence>
<proteinExistence type="predicted"/>
<dbReference type="AlphaFoldDB" id="A0A4R6TQN0"/>